<feature type="transmembrane region" description="Helical" evidence="8">
    <location>
        <begin position="89"/>
        <end position="106"/>
    </location>
</feature>
<feature type="transmembrane region" description="Helical" evidence="8">
    <location>
        <begin position="388"/>
        <end position="408"/>
    </location>
</feature>
<evidence type="ECO:0000313" key="11">
    <source>
        <dbReference type="Proteomes" id="UP000677054"/>
    </source>
</evidence>
<proteinExistence type="predicted"/>
<gene>
    <name evidence="10" type="ORF">DSTB1V02_LOCUS10485</name>
</gene>
<feature type="transmembrane region" description="Helical" evidence="8">
    <location>
        <begin position="17"/>
        <end position="37"/>
    </location>
</feature>
<evidence type="ECO:0000256" key="6">
    <source>
        <dbReference type="ARBA" id="ARBA00022989"/>
    </source>
</evidence>
<feature type="transmembrane region" description="Helical" evidence="8">
    <location>
        <begin position="145"/>
        <end position="164"/>
    </location>
</feature>
<evidence type="ECO:0000256" key="8">
    <source>
        <dbReference type="SAM" id="Phobius"/>
    </source>
</evidence>
<dbReference type="InterPro" id="IPR005829">
    <property type="entry name" value="Sugar_transporter_CS"/>
</dbReference>
<dbReference type="PROSITE" id="PS00216">
    <property type="entry name" value="SUGAR_TRANSPORT_1"/>
    <property type="match status" value="1"/>
</dbReference>
<dbReference type="InterPro" id="IPR036259">
    <property type="entry name" value="MFS_trans_sf"/>
</dbReference>
<evidence type="ECO:0000256" key="1">
    <source>
        <dbReference type="ARBA" id="ARBA00004651"/>
    </source>
</evidence>
<keyword evidence="7 8" id="KW-0472">Membrane</keyword>
<dbReference type="Gene3D" id="1.20.1250.20">
    <property type="entry name" value="MFS general substrate transporter like domains"/>
    <property type="match status" value="1"/>
</dbReference>
<sequence>MPSPPPPPRSYRLLPQLLAGLMGSSGGFMQGMLIGYSPVGLASLKLDPNPPFYLSDIQQALFGSLIWLSAAVSVLVAGPLTARFGRKKIIIACCVISYIGWLLMSFPPNVSIFLVGRVVTGFTGLCLPVCQLYLGEIAHKDIRGLLSSGTMIFLTFGTLLNYVLGTYINWRTLGVFNAAFFLIVLPLFVILPESPIWLLTKNRTEEAKMAYRWLRGPTYNIDAEIKEVTTHMETFLQKFTIKEIFRWAYLKPVFVLTTLLCLRMATGVYVVFNYTIDIFKSAEIKIDLYIATILVGVVQFVFAIVSAFLMDRLGRKNLSIASAFIMGICYTVIGAYHYLNFLQHPVADQIRWLPVVAVLLCIASFAGGLANSFFVLLTEMIPIRIKSIAAGIIVCIGTMANFAIVQAFPTMRIAMWDHGVFWFYAAVCFVLAAFCTFYLVETKGQSLSALERKLTSANILAKENPAFEMEISASNLAKHNSAFEMEINASNLAKQNSALEMTINASKMAKENSAFEMETNAINQTKEN</sequence>
<evidence type="ECO:0000313" key="10">
    <source>
        <dbReference type="EMBL" id="CAD7250716.1"/>
    </source>
</evidence>
<dbReference type="GO" id="GO:0022857">
    <property type="term" value="F:transmembrane transporter activity"/>
    <property type="evidence" value="ECO:0007669"/>
    <property type="project" value="InterPro"/>
</dbReference>
<dbReference type="SUPFAM" id="SSF103473">
    <property type="entry name" value="MFS general substrate transporter"/>
    <property type="match status" value="1"/>
</dbReference>
<dbReference type="PANTHER" id="PTHR48021:SF1">
    <property type="entry name" value="GH07001P-RELATED"/>
    <property type="match status" value="1"/>
</dbReference>
<feature type="transmembrane region" description="Helical" evidence="8">
    <location>
        <begin position="112"/>
        <end position="133"/>
    </location>
</feature>
<name>A0A7R9AAS4_9CRUS</name>
<accession>A0A7R9AAS4</accession>
<keyword evidence="2" id="KW-0813">Transport</keyword>
<evidence type="ECO:0000259" key="9">
    <source>
        <dbReference type="PROSITE" id="PS50850"/>
    </source>
</evidence>
<dbReference type="InterPro" id="IPR005828">
    <property type="entry name" value="MFS_sugar_transport-like"/>
</dbReference>
<reference evidence="10" key="1">
    <citation type="submission" date="2020-11" db="EMBL/GenBank/DDBJ databases">
        <authorList>
            <person name="Tran Van P."/>
        </authorList>
    </citation>
    <scope>NUCLEOTIDE SEQUENCE</scope>
</reference>
<feature type="transmembrane region" description="Helical" evidence="8">
    <location>
        <begin position="420"/>
        <end position="440"/>
    </location>
</feature>
<keyword evidence="11" id="KW-1185">Reference proteome</keyword>
<evidence type="ECO:0000256" key="7">
    <source>
        <dbReference type="ARBA" id="ARBA00023136"/>
    </source>
</evidence>
<dbReference type="AlphaFoldDB" id="A0A7R9AAS4"/>
<evidence type="ECO:0000256" key="4">
    <source>
        <dbReference type="ARBA" id="ARBA00022597"/>
    </source>
</evidence>
<dbReference type="EMBL" id="LR902545">
    <property type="protein sequence ID" value="CAD7250716.1"/>
    <property type="molecule type" value="Genomic_DNA"/>
</dbReference>
<dbReference type="InterPro" id="IPR020846">
    <property type="entry name" value="MFS_dom"/>
</dbReference>
<evidence type="ECO:0000256" key="5">
    <source>
        <dbReference type="ARBA" id="ARBA00022692"/>
    </source>
</evidence>
<keyword evidence="5 8" id="KW-0812">Transmembrane</keyword>
<keyword evidence="4" id="KW-0762">Sugar transport</keyword>
<feature type="transmembrane region" description="Helical" evidence="8">
    <location>
        <begin position="253"/>
        <end position="276"/>
    </location>
</feature>
<organism evidence="10">
    <name type="scientific">Darwinula stevensoni</name>
    <dbReference type="NCBI Taxonomy" id="69355"/>
    <lineage>
        <taxon>Eukaryota</taxon>
        <taxon>Metazoa</taxon>
        <taxon>Ecdysozoa</taxon>
        <taxon>Arthropoda</taxon>
        <taxon>Crustacea</taxon>
        <taxon>Oligostraca</taxon>
        <taxon>Ostracoda</taxon>
        <taxon>Podocopa</taxon>
        <taxon>Podocopida</taxon>
        <taxon>Darwinulocopina</taxon>
        <taxon>Darwinuloidea</taxon>
        <taxon>Darwinulidae</taxon>
        <taxon>Darwinula</taxon>
    </lineage>
</organism>
<dbReference type="Pfam" id="PF00083">
    <property type="entry name" value="Sugar_tr"/>
    <property type="match status" value="1"/>
</dbReference>
<dbReference type="Proteomes" id="UP000677054">
    <property type="component" value="Unassembled WGS sequence"/>
</dbReference>
<feature type="transmembrane region" description="Helical" evidence="8">
    <location>
        <begin position="317"/>
        <end position="339"/>
    </location>
</feature>
<comment type="subcellular location">
    <subcellularLocation>
        <location evidence="1">Cell membrane</location>
        <topology evidence="1">Multi-pass membrane protein</topology>
    </subcellularLocation>
</comment>
<feature type="transmembrane region" description="Helical" evidence="8">
    <location>
        <begin position="57"/>
        <end position="77"/>
    </location>
</feature>
<feature type="transmembrane region" description="Helical" evidence="8">
    <location>
        <begin position="170"/>
        <end position="191"/>
    </location>
</feature>
<keyword evidence="3" id="KW-1003">Cell membrane</keyword>
<dbReference type="EMBL" id="CAJPEV010003028">
    <property type="protein sequence ID" value="CAG0898716.1"/>
    <property type="molecule type" value="Genomic_DNA"/>
</dbReference>
<protein>
    <recommendedName>
        <fullName evidence="9">Major facilitator superfamily (MFS) profile domain-containing protein</fullName>
    </recommendedName>
</protein>
<feature type="domain" description="Major facilitator superfamily (MFS) profile" evidence="9">
    <location>
        <begin position="19"/>
        <end position="443"/>
    </location>
</feature>
<feature type="transmembrane region" description="Helical" evidence="8">
    <location>
        <begin position="351"/>
        <end position="376"/>
    </location>
</feature>
<feature type="transmembrane region" description="Helical" evidence="8">
    <location>
        <begin position="288"/>
        <end position="310"/>
    </location>
</feature>
<dbReference type="PROSITE" id="PS50850">
    <property type="entry name" value="MFS"/>
    <property type="match status" value="1"/>
</dbReference>
<dbReference type="PANTHER" id="PTHR48021">
    <property type="match status" value="1"/>
</dbReference>
<dbReference type="GO" id="GO:0005886">
    <property type="term" value="C:plasma membrane"/>
    <property type="evidence" value="ECO:0007669"/>
    <property type="project" value="UniProtKB-SubCell"/>
</dbReference>
<keyword evidence="6 8" id="KW-1133">Transmembrane helix</keyword>
<evidence type="ECO:0000256" key="2">
    <source>
        <dbReference type="ARBA" id="ARBA00022448"/>
    </source>
</evidence>
<dbReference type="OrthoDB" id="6346412at2759"/>
<dbReference type="InterPro" id="IPR050549">
    <property type="entry name" value="MFS_Trehalose_Transporter"/>
</dbReference>
<evidence type="ECO:0000256" key="3">
    <source>
        <dbReference type="ARBA" id="ARBA00022475"/>
    </source>
</evidence>
<dbReference type="FunFam" id="1.20.1250.20:FF:000218">
    <property type="entry name" value="facilitated trehalose transporter Tret1"/>
    <property type="match status" value="1"/>
</dbReference>